<dbReference type="EMBL" id="QUNO01000010">
    <property type="protein sequence ID" value="REH42723.1"/>
    <property type="molecule type" value="Genomic_DNA"/>
</dbReference>
<keyword evidence="2" id="KW-1185">Reference proteome</keyword>
<reference evidence="1 2" key="1">
    <citation type="submission" date="2018-08" db="EMBL/GenBank/DDBJ databases">
        <title>Genomic Encyclopedia of Archaeal and Bacterial Type Strains, Phase II (KMG-II): from individual species to whole genera.</title>
        <authorList>
            <person name="Goeker M."/>
        </authorList>
    </citation>
    <scope>NUCLEOTIDE SEQUENCE [LARGE SCALE GENOMIC DNA]</scope>
    <source>
        <strain evidence="1 2">DSM 45791</strain>
    </source>
</reference>
<accession>A0A3E0HD54</accession>
<proteinExistence type="predicted"/>
<dbReference type="RefSeq" id="WP_116177531.1">
    <property type="nucleotide sequence ID" value="NZ_CP144375.1"/>
</dbReference>
<sequence>MTGLTGDARSELATVLETLRTALRHHQLRDEASAVMVGRPVVYSPLTTRLEFATKGLSALIRHEFPQPEGESQQ</sequence>
<organism evidence="1 2">
    <name type="scientific">Kutzneria buriramensis</name>
    <dbReference type="NCBI Taxonomy" id="1045776"/>
    <lineage>
        <taxon>Bacteria</taxon>
        <taxon>Bacillati</taxon>
        <taxon>Actinomycetota</taxon>
        <taxon>Actinomycetes</taxon>
        <taxon>Pseudonocardiales</taxon>
        <taxon>Pseudonocardiaceae</taxon>
        <taxon>Kutzneria</taxon>
    </lineage>
</organism>
<dbReference type="AlphaFoldDB" id="A0A3E0HD54"/>
<comment type="caution">
    <text evidence="1">The sequence shown here is derived from an EMBL/GenBank/DDBJ whole genome shotgun (WGS) entry which is preliminary data.</text>
</comment>
<name>A0A3E0HD54_9PSEU</name>
<evidence type="ECO:0000313" key="1">
    <source>
        <dbReference type="EMBL" id="REH42723.1"/>
    </source>
</evidence>
<dbReference type="Proteomes" id="UP000256269">
    <property type="component" value="Unassembled WGS sequence"/>
</dbReference>
<protein>
    <submittedName>
        <fullName evidence="1">Uncharacterized protein</fullName>
    </submittedName>
</protein>
<gene>
    <name evidence="1" type="ORF">BCF44_110220</name>
</gene>
<evidence type="ECO:0000313" key="2">
    <source>
        <dbReference type="Proteomes" id="UP000256269"/>
    </source>
</evidence>